<sequence length="1121" mass="124765">MEGTGSPIAALFQSLPLQEEAAGEEGGGAGESPAPLASPEDETTSSSFSSSSDVDQPLRTEPPVPPEPPPDRADSPCRTQPPAPPPCPSAGPRDPPRPQEAPTGPRDPPRPQEAPAGPRDPPRPQEPPAGSSAAERRPEEGDPVRLPPPLPSDTGGQAPGPPSLEDQEPRRHHPPPAPPTLAPPVAAEALSGGLEGGEPCAPARPAPGTKLCGYLAKRGGPLRAWKRRWFMYEEKKSQLFYYRTAQDLTPLGRVGLGSATFTLPLKGEEGCFHIQTPERTYILKAVNQAAMMYWLQQLQMRRWQYREFLSGGALSQPASSDTTNNNNNVSAGSPEDFLPMVKSPQGLVGEEAANQPPQPRTGGLANMSLKHPFIEIQNSVHNLLAKRSSQEYSQSVFHVESAPPWTPPSQLAGTSPTTLQTPPIFPTPGTPTTPTTPSTPSSPITPLLPSTGPSGQRPPEGDRKPPAGLNTQNSRRSKSRGTVSNIRRETSSADRMSRLQQDKDMLGEEVKSQKELVWLLHKALEASQLEKRTCTEFLAAEGEQQRLEVLRHRERQAADLRRRLDDLTAQTEGLRRSLAEKESQVVDLQENIDLLTEKNQAKQEVILKISDQLSTCMANPQRKVSTSIGLQAQTCSLLQEENENLKDDIAAYKTQNKFLNSEIYQLTKLWRKSSEQEKSLMVKCAYLEASGCQKESRYLGVLQRLQETQGLDAAQKGVVRGLVEDALQGDPAGSLQKAALGGPPLDHDDYGFKILPDYEVEDIKLLAKIQALEIRSHNLLYQDAGDRPLLGRWSQFLASRSDGDFGQSPELKNLLRAGVPREFRQRVWRWIVRARTLTLREQHPHRYQQLCEKSLTSPHPASRQILLDLHRTLTTNKHFSAPSSPALQKLQRILLAFSWQNPTIGYCQGLNRLAAVSLLVLQDEEDAFWCLVAVVEVIMPLDYYTKNLVASQADQRVLKDFMAEKLPRLAAHLEEHAVDVSLVTFNWFLVCFVESLPSDLLLRVWDAFLYEGTKVLFRYALALFKYKEEDILKIHDNVEIYQYLRFFTKTVTDGRKLTSIAFTMMNPFPGRILRNRRAAHLERLQGEMRELEEQQKEFISECPVQKDKDLDTLLSEDEEEP</sequence>
<feature type="compositionally biased region" description="Low complexity" evidence="2">
    <location>
        <begin position="432"/>
        <end position="454"/>
    </location>
</feature>
<reference evidence="5" key="2">
    <citation type="submission" date="2025-09" db="UniProtKB">
        <authorList>
            <consortium name="Ensembl"/>
        </authorList>
    </citation>
    <scope>IDENTIFICATION</scope>
</reference>
<feature type="coiled-coil region" evidence="1">
    <location>
        <begin position="635"/>
        <end position="662"/>
    </location>
</feature>
<keyword evidence="6" id="KW-1185">Reference proteome</keyword>
<dbReference type="SMART" id="SM00164">
    <property type="entry name" value="TBC"/>
    <property type="match status" value="1"/>
</dbReference>
<dbReference type="InterPro" id="IPR000195">
    <property type="entry name" value="Rab-GAP-TBC_dom"/>
</dbReference>
<evidence type="ECO:0000313" key="6">
    <source>
        <dbReference type="Proteomes" id="UP000694546"/>
    </source>
</evidence>
<dbReference type="Proteomes" id="UP000694546">
    <property type="component" value="Chromosome 10"/>
</dbReference>
<dbReference type="Gene3D" id="1.10.472.80">
    <property type="entry name" value="Ypt/Rab-GAP domain of gyp1p, domain 3"/>
    <property type="match status" value="1"/>
</dbReference>
<organism evidence="5 6">
    <name type="scientific">Gadus morhua</name>
    <name type="common">Atlantic cod</name>
    <dbReference type="NCBI Taxonomy" id="8049"/>
    <lineage>
        <taxon>Eukaryota</taxon>
        <taxon>Metazoa</taxon>
        <taxon>Chordata</taxon>
        <taxon>Craniata</taxon>
        <taxon>Vertebrata</taxon>
        <taxon>Euteleostomi</taxon>
        <taxon>Actinopterygii</taxon>
        <taxon>Neopterygii</taxon>
        <taxon>Teleostei</taxon>
        <taxon>Neoteleostei</taxon>
        <taxon>Acanthomorphata</taxon>
        <taxon>Zeiogadaria</taxon>
        <taxon>Gadariae</taxon>
        <taxon>Gadiformes</taxon>
        <taxon>Gadoidei</taxon>
        <taxon>Gadidae</taxon>
        <taxon>Gadus</taxon>
    </lineage>
</organism>
<dbReference type="Pfam" id="PF00566">
    <property type="entry name" value="RabGAP-TBC"/>
    <property type="match status" value="1"/>
</dbReference>
<dbReference type="GO" id="GO:0031267">
    <property type="term" value="F:small GTPase binding"/>
    <property type="evidence" value="ECO:0007669"/>
    <property type="project" value="TreeGrafter"/>
</dbReference>
<dbReference type="SUPFAM" id="SSF50729">
    <property type="entry name" value="PH domain-like"/>
    <property type="match status" value="1"/>
</dbReference>
<dbReference type="Pfam" id="PF00169">
    <property type="entry name" value="PH"/>
    <property type="match status" value="1"/>
</dbReference>
<feature type="compositionally biased region" description="Polar residues" evidence="2">
    <location>
        <begin position="469"/>
        <end position="485"/>
    </location>
</feature>
<reference evidence="5" key="1">
    <citation type="submission" date="2025-08" db="UniProtKB">
        <authorList>
            <consortium name="Ensembl"/>
        </authorList>
    </citation>
    <scope>IDENTIFICATION</scope>
</reference>
<dbReference type="InterPro" id="IPR011993">
    <property type="entry name" value="PH-like_dom_sf"/>
</dbReference>
<feature type="compositionally biased region" description="Basic and acidic residues" evidence="2">
    <location>
        <begin position="486"/>
        <end position="499"/>
    </location>
</feature>
<evidence type="ECO:0000259" key="3">
    <source>
        <dbReference type="PROSITE" id="PS50003"/>
    </source>
</evidence>
<accession>A0A8C4ZGR1</accession>
<dbReference type="GO" id="GO:0005829">
    <property type="term" value="C:cytosol"/>
    <property type="evidence" value="ECO:0007669"/>
    <property type="project" value="UniProtKB-ARBA"/>
</dbReference>
<dbReference type="OMA" id="RWEFCNT"/>
<dbReference type="GO" id="GO:0005096">
    <property type="term" value="F:GTPase activator activity"/>
    <property type="evidence" value="ECO:0007669"/>
    <property type="project" value="UniProtKB-KW"/>
</dbReference>
<dbReference type="GO" id="GO:0031410">
    <property type="term" value="C:cytoplasmic vesicle"/>
    <property type="evidence" value="ECO:0007669"/>
    <property type="project" value="UniProtKB-ARBA"/>
</dbReference>
<feature type="domain" description="PH" evidence="3">
    <location>
        <begin position="208"/>
        <end position="303"/>
    </location>
</feature>
<dbReference type="Gene3D" id="2.30.29.30">
    <property type="entry name" value="Pleckstrin-homology domain (PH domain)/Phosphotyrosine-binding domain (PTB)"/>
    <property type="match status" value="1"/>
</dbReference>
<feature type="compositionally biased region" description="Basic and acidic residues" evidence="2">
    <location>
        <begin position="134"/>
        <end position="143"/>
    </location>
</feature>
<gene>
    <name evidence="5" type="primary">tbc1d2</name>
</gene>
<proteinExistence type="predicted"/>
<dbReference type="InterPro" id="IPR050302">
    <property type="entry name" value="Rab_GAP_TBC_domain"/>
</dbReference>
<dbReference type="CDD" id="cd01265">
    <property type="entry name" value="PH_TBC1D2A"/>
    <property type="match status" value="1"/>
</dbReference>
<dbReference type="GeneTree" id="ENSGT00940000159937"/>
<feature type="region of interest" description="Disordered" evidence="2">
    <location>
        <begin position="399"/>
        <end position="499"/>
    </location>
</feature>
<keyword evidence="1" id="KW-0175">Coiled coil</keyword>
<name>A0A8C4ZGR1_GADMO</name>
<protein>
    <submittedName>
        <fullName evidence="5">TBC1 domain family, member 2</fullName>
    </submittedName>
</protein>
<feature type="region of interest" description="Disordered" evidence="2">
    <location>
        <begin position="314"/>
        <end position="342"/>
    </location>
</feature>
<evidence type="ECO:0000259" key="4">
    <source>
        <dbReference type="PROSITE" id="PS50086"/>
    </source>
</evidence>
<feature type="domain" description="Rab-GAP TBC" evidence="4">
    <location>
        <begin position="818"/>
        <end position="1012"/>
    </location>
</feature>
<dbReference type="InterPro" id="IPR001849">
    <property type="entry name" value="PH_domain"/>
</dbReference>
<dbReference type="SUPFAM" id="SSF47923">
    <property type="entry name" value="Ypt/Rab-GAP domain of gyp1p"/>
    <property type="match status" value="2"/>
</dbReference>
<dbReference type="InterPro" id="IPR035969">
    <property type="entry name" value="Rab-GAP_TBC_sf"/>
</dbReference>
<dbReference type="PROSITE" id="PS50003">
    <property type="entry name" value="PH_DOMAIN"/>
    <property type="match status" value="1"/>
</dbReference>
<dbReference type="RefSeq" id="XP_030223759.1">
    <property type="nucleotide sequence ID" value="XM_030367899.1"/>
</dbReference>
<feature type="compositionally biased region" description="Polar residues" evidence="2">
    <location>
        <begin position="408"/>
        <end position="420"/>
    </location>
</feature>
<feature type="coiled-coil region" evidence="1">
    <location>
        <begin position="1074"/>
        <end position="1101"/>
    </location>
</feature>
<feature type="compositionally biased region" description="Pro residues" evidence="2">
    <location>
        <begin position="79"/>
        <end position="89"/>
    </location>
</feature>
<dbReference type="SMART" id="SM00233">
    <property type="entry name" value="PH"/>
    <property type="match status" value="1"/>
</dbReference>
<dbReference type="PANTHER" id="PTHR47219:SF20">
    <property type="entry name" value="TBC1 DOMAIN FAMILY MEMBER 2B"/>
    <property type="match status" value="1"/>
</dbReference>
<dbReference type="GeneID" id="115552121"/>
<evidence type="ECO:0000256" key="2">
    <source>
        <dbReference type="SAM" id="MobiDB-lite"/>
    </source>
</evidence>
<feature type="region of interest" description="Disordered" evidence="2">
    <location>
        <begin position="1"/>
        <end position="185"/>
    </location>
</feature>
<dbReference type="PROSITE" id="PS50086">
    <property type="entry name" value="TBC_RABGAP"/>
    <property type="match status" value="1"/>
</dbReference>
<dbReference type="Ensembl" id="ENSGMOT00000013920.2">
    <property type="protein sequence ID" value="ENSGMOP00000013563.2"/>
    <property type="gene ID" value="ENSGMOG00000012669.2"/>
</dbReference>
<dbReference type="PANTHER" id="PTHR47219">
    <property type="entry name" value="RAB GTPASE-ACTIVATING PROTEIN 1-LIKE"/>
    <property type="match status" value="1"/>
</dbReference>
<feature type="coiled-coil region" evidence="1">
    <location>
        <begin position="550"/>
        <end position="605"/>
    </location>
</feature>
<evidence type="ECO:0000256" key="1">
    <source>
        <dbReference type="SAM" id="Coils"/>
    </source>
</evidence>
<evidence type="ECO:0000313" key="5">
    <source>
        <dbReference type="Ensembl" id="ENSGMOP00000013563.2"/>
    </source>
</evidence>
<dbReference type="AlphaFoldDB" id="A0A8C4ZGR1"/>
<dbReference type="OrthoDB" id="294251at2759"/>
<dbReference type="Gene3D" id="1.10.8.270">
    <property type="entry name" value="putative rabgap domain of human tbc1 domain family member 14 like domains"/>
    <property type="match status" value="1"/>
</dbReference>